<dbReference type="Proteomes" id="UP000620559">
    <property type="component" value="Unassembled WGS sequence"/>
</dbReference>
<evidence type="ECO:0000313" key="2">
    <source>
        <dbReference type="Proteomes" id="UP000620559"/>
    </source>
</evidence>
<sequence>MNNIFSNVNFDICFLKTYLAILKNREVVNYREQTRKVIEKATEELAFDFQNTDLDINDIFTYLTNHLQQNPEIFGNAFAFSPEIHCSCPFVFRVKNGFESRDIAKEFGYSKTVWYEVPVKQRKAVWSVPYFDIGKAGEDILLTTYSIPVFNKHSMLIGVIISDLLLAKLEDIQKIE</sequence>
<protein>
    <submittedName>
        <fullName evidence="1">PDC sensor domain-containing protein</fullName>
    </submittedName>
</protein>
<proteinExistence type="predicted"/>
<dbReference type="CDD" id="cd12913">
    <property type="entry name" value="PDC1_MCP_like"/>
    <property type="match status" value="1"/>
</dbReference>
<dbReference type="RefSeq" id="WP_193922334.1">
    <property type="nucleotide sequence ID" value="NZ_JADEWL010000061.1"/>
</dbReference>
<gene>
    <name evidence="1" type="ORF">IQ247_17695</name>
</gene>
<accession>A0A8J7F961</accession>
<organism evidence="1 2">
    <name type="scientific">Plectonema cf. radiosum LEGE 06105</name>
    <dbReference type="NCBI Taxonomy" id="945769"/>
    <lineage>
        <taxon>Bacteria</taxon>
        <taxon>Bacillati</taxon>
        <taxon>Cyanobacteriota</taxon>
        <taxon>Cyanophyceae</taxon>
        <taxon>Oscillatoriophycideae</taxon>
        <taxon>Oscillatoriales</taxon>
        <taxon>Microcoleaceae</taxon>
        <taxon>Plectonema</taxon>
    </lineage>
</organism>
<evidence type="ECO:0000313" key="1">
    <source>
        <dbReference type="EMBL" id="MBE9214479.1"/>
    </source>
</evidence>
<reference evidence="1" key="1">
    <citation type="submission" date="2020-10" db="EMBL/GenBank/DDBJ databases">
        <authorList>
            <person name="Castelo-Branco R."/>
            <person name="Eusebio N."/>
            <person name="Adriana R."/>
            <person name="Vieira A."/>
            <person name="Brugerolle De Fraissinette N."/>
            <person name="Rezende De Castro R."/>
            <person name="Schneider M.P."/>
            <person name="Vasconcelos V."/>
            <person name="Leao P.N."/>
        </authorList>
    </citation>
    <scope>NUCLEOTIDE SEQUENCE</scope>
    <source>
        <strain evidence="1">LEGE 06105</strain>
    </source>
</reference>
<comment type="caution">
    <text evidence="1">The sequence shown here is derived from an EMBL/GenBank/DDBJ whole genome shotgun (WGS) entry which is preliminary data.</text>
</comment>
<dbReference type="AlphaFoldDB" id="A0A8J7F961"/>
<keyword evidence="2" id="KW-1185">Reference proteome</keyword>
<dbReference type="Gene3D" id="3.30.450.20">
    <property type="entry name" value="PAS domain"/>
    <property type="match status" value="1"/>
</dbReference>
<name>A0A8J7F961_9CYAN</name>
<dbReference type="Pfam" id="PF22673">
    <property type="entry name" value="MCP-like_PDC_1"/>
    <property type="match status" value="1"/>
</dbReference>
<dbReference type="EMBL" id="JADEWL010000061">
    <property type="protein sequence ID" value="MBE9214479.1"/>
    <property type="molecule type" value="Genomic_DNA"/>
</dbReference>